<name>A0A4Y2HDA3_ARAVE</name>
<sequence length="90" mass="9895">MFCSYGDKLRCPLDGIKDEMDHAAHLAVARFPGSHTAMTKLHAQRCGVDRPNHLLGLHFSIGLLSESTEMIRSQGVHVHIGGFHCSSSLR</sequence>
<comment type="caution">
    <text evidence="1">The sequence shown here is derived from an EMBL/GenBank/DDBJ whole genome shotgun (WGS) entry which is preliminary data.</text>
</comment>
<accession>A0A4Y2HDA3</accession>
<keyword evidence="2" id="KW-1185">Reference proteome</keyword>
<evidence type="ECO:0000313" key="2">
    <source>
        <dbReference type="Proteomes" id="UP000499080"/>
    </source>
</evidence>
<reference evidence="1 2" key="1">
    <citation type="journal article" date="2019" name="Sci. Rep.">
        <title>Orb-weaving spider Araneus ventricosus genome elucidates the spidroin gene catalogue.</title>
        <authorList>
            <person name="Kono N."/>
            <person name="Nakamura H."/>
            <person name="Ohtoshi R."/>
            <person name="Moran D.A.P."/>
            <person name="Shinohara A."/>
            <person name="Yoshida Y."/>
            <person name="Fujiwara M."/>
            <person name="Mori M."/>
            <person name="Tomita M."/>
            <person name="Arakawa K."/>
        </authorList>
    </citation>
    <scope>NUCLEOTIDE SEQUENCE [LARGE SCALE GENOMIC DNA]</scope>
</reference>
<organism evidence="1 2">
    <name type="scientific">Araneus ventricosus</name>
    <name type="common">Orbweaver spider</name>
    <name type="synonym">Epeira ventricosa</name>
    <dbReference type="NCBI Taxonomy" id="182803"/>
    <lineage>
        <taxon>Eukaryota</taxon>
        <taxon>Metazoa</taxon>
        <taxon>Ecdysozoa</taxon>
        <taxon>Arthropoda</taxon>
        <taxon>Chelicerata</taxon>
        <taxon>Arachnida</taxon>
        <taxon>Araneae</taxon>
        <taxon>Araneomorphae</taxon>
        <taxon>Entelegynae</taxon>
        <taxon>Araneoidea</taxon>
        <taxon>Araneidae</taxon>
        <taxon>Araneus</taxon>
    </lineage>
</organism>
<proteinExistence type="predicted"/>
<dbReference type="EMBL" id="BGPR01001858">
    <property type="protein sequence ID" value="GBM63277.1"/>
    <property type="molecule type" value="Genomic_DNA"/>
</dbReference>
<gene>
    <name evidence="1" type="ORF">AVEN_110957_1</name>
</gene>
<protein>
    <submittedName>
        <fullName evidence="1">Uncharacterized protein</fullName>
    </submittedName>
</protein>
<dbReference type="Proteomes" id="UP000499080">
    <property type="component" value="Unassembled WGS sequence"/>
</dbReference>
<dbReference type="AlphaFoldDB" id="A0A4Y2HDA3"/>
<evidence type="ECO:0000313" key="1">
    <source>
        <dbReference type="EMBL" id="GBM63277.1"/>
    </source>
</evidence>